<sequence length="114" mass="12186">MRHFTVLVALFAALSIAVPTGNMVERQTEESGTEEDVCVEDSGISLCTLGTPLCCRVDREGLTTMDCMPSTEDITKVPSASSITSFQAACLAHGNRRPRCCTLNVVCPCDANLT</sequence>
<gene>
    <name evidence="1" type="ORF">CTRU02_208554</name>
</gene>
<reference evidence="1 2" key="1">
    <citation type="journal article" date="2020" name="Phytopathology">
        <title>Genome Sequence Resources of Colletotrichum truncatum, C. plurivorum, C. musicola, and C. sojae: Four Species Pathogenic to Soybean (Glycine max).</title>
        <authorList>
            <person name="Rogerio F."/>
            <person name="Boufleur T.R."/>
            <person name="Ciampi-Guillardi M."/>
            <person name="Sukno S.A."/>
            <person name="Thon M.R."/>
            <person name="Massola Junior N.S."/>
            <person name="Baroncelli R."/>
        </authorList>
    </citation>
    <scope>NUCLEOTIDE SEQUENCE [LARGE SCALE GENOMIC DNA]</scope>
    <source>
        <strain evidence="1 2">CMES1059</strain>
    </source>
</reference>
<dbReference type="Proteomes" id="UP000805649">
    <property type="component" value="Unassembled WGS sequence"/>
</dbReference>
<accession>A0ACC3YWT5</accession>
<proteinExistence type="predicted"/>
<comment type="caution">
    <text evidence="1">The sequence shown here is derived from an EMBL/GenBank/DDBJ whole genome shotgun (WGS) entry which is preliminary data.</text>
</comment>
<organism evidence="1 2">
    <name type="scientific">Colletotrichum truncatum</name>
    <name type="common">Anthracnose fungus</name>
    <name type="synonym">Colletotrichum capsici</name>
    <dbReference type="NCBI Taxonomy" id="5467"/>
    <lineage>
        <taxon>Eukaryota</taxon>
        <taxon>Fungi</taxon>
        <taxon>Dikarya</taxon>
        <taxon>Ascomycota</taxon>
        <taxon>Pezizomycotina</taxon>
        <taxon>Sordariomycetes</taxon>
        <taxon>Hypocreomycetidae</taxon>
        <taxon>Glomerellales</taxon>
        <taxon>Glomerellaceae</taxon>
        <taxon>Colletotrichum</taxon>
        <taxon>Colletotrichum truncatum species complex</taxon>
    </lineage>
</organism>
<keyword evidence="2" id="KW-1185">Reference proteome</keyword>
<evidence type="ECO:0000313" key="1">
    <source>
        <dbReference type="EMBL" id="KAL0936339.1"/>
    </source>
</evidence>
<protein>
    <submittedName>
        <fullName evidence="1">Uncharacterized protein</fullName>
    </submittedName>
</protein>
<name>A0ACC3YWT5_COLTU</name>
<evidence type="ECO:0000313" key="2">
    <source>
        <dbReference type="Proteomes" id="UP000805649"/>
    </source>
</evidence>
<dbReference type="EMBL" id="VUJX02000005">
    <property type="protein sequence ID" value="KAL0936339.1"/>
    <property type="molecule type" value="Genomic_DNA"/>
</dbReference>